<organism evidence="7 8">
    <name type="scientific">Flavisolibacter ginsengisoli DSM 18119</name>
    <dbReference type="NCBI Taxonomy" id="1121884"/>
    <lineage>
        <taxon>Bacteria</taxon>
        <taxon>Pseudomonadati</taxon>
        <taxon>Bacteroidota</taxon>
        <taxon>Chitinophagia</taxon>
        <taxon>Chitinophagales</taxon>
        <taxon>Chitinophagaceae</taxon>
        <taxon>Flavisolibacter</taxon>
    </lineage>
</organism>
<dbReference type="EMBL" id="FQUU01000005">
    <property type="protein sequence ID" value="SHE99423.1"/>
    <property type="molecule type" value="Genomic_DNA"/>
</dbReference>
<dbReference type="AlphaFoldDB" id="A0A1M4Y1H7"/>
<dbReference type="InterPro" id="IPR041700">
    <property type="entry name" value="OMP_b-brl_3"/>
</dbReference>
<dbReference type="SUPFAM" id="SSF49464">
    <property type="entry name" value="Carboxypeptidase regulatory domain-like"/>
    <property type="match status" value="1"/>
</dbReference>
<feature type="domain" description="Outer membrane protein beta-barrel" evidence="6">
    <location>
        <begin position="474"/>
        <end position="941"/>
    </location>
</feature>
<dbReference type="Gene3D" id="2.40.170.20">
    <property type="entry name" value="TonB-dependent receptor, beta-barrel domain"/>
    <property type="match status" value="1"/>
</dbReference>
<accession>A0A1M4Y1H7</accession>
<evidence type="ECO:0000313" key="8">
    <source>
        <dbReference type="Proteomes" id="UP000184048"/>
    </source>
</evidence>
<keyword evidence="7" id="KW-0675">Receptor</keyword>
<protein>
    <submittedName>
        <fullName evidence="7">Outer membrane receptor proteins, mostly Fe transport</fullName>
    </submittedName>
</protein>
<keyword evidence="5" id="KW-0732">Signal</keyword>
<keyword evidence="3" id="KW-0998">Cell outer membrane</keyword>
<proteinExistence type="predicted"/>
<dbReference type="GO" id="GO:0009279">
    <property type="term" value="C:cell outer membrane"/>
    <property type="evidence" value="ECO:0007669"/>
    <property type="project" value="UniProtKB-SubCell"/>
</dbReference>
<keyword evidence="2" id="KW-0472">Membrane</keyword>
<feature type="signal peptide" evidence="5">
    <location>
        <begin position="1"/>
        <end position="20"/>
    </location>
</feature>
<evidence type="ECO:0000313" key="7">
    <source>
        <dbReference type="EMBL" id="SHE99423.1"/>
    </source>
</evidence>
<keyword evidence="8" id="KW-1185">Reference proteome</keyword>
<feature type="compositionally biased region" description="Gly residues" evidence="4">
    <location>
        <begin position="293"/>
        <end position="320"/>
    </location>
</feature>
<dbReference type="Pfam" id="PF13620">
    <property type="entry name" value="CarboxypepD_reg"/>
    <property type="match status" value="1"/>
</dbReference>
<dbReference type="InterPro" id="IPR008969">
    <property type="entry name" value="CarboxyPept-like_regulatory"/>
</dbReference>
<dbReference type="Pfam" id="PF14905">
    <property type="entry name" value="OMP_b-brl_3"/>
    <property type="match status" value="1"/>
</dbReference>
<dbReference type="Proteomes" id="UP000184048">
    <property type="component" value="Unassembled WGS sequence"/>
</dbReference>
<gene>
    <name evidence="7" type="ORF">SAMN02745131_01555</name>
</gene>
<feature type="chain" id="PRO_5012906123" evidence="5">
    <location>
        <begin position="21"/>
        <end position="962"/>
    </location>
</feature>
<dbReference type="Gene3D" id="2.60.40.1120">
    <property type="entry name" value="Carboxypeptidase-like, regulatory domain"/>
    <property type="match status" value="1"/>
</dbReference>
<reference evidence="7 8" key="1">
    <citation type="submission" date="2016-11" db="EMBL/GenBank/DDBJ databases">
        <authorList>
            <person name="Jaros S."/>
            <person name="Januszkiewicz K."/>
            <person name="Wedrychowicz H."/>
        </authorList>
    </citation>
    <scope>NUCLEOTIDE SEQUENCE [LARGE SCALE GENOMIC DNA]</scope>
    <source>
        <strain evidence="7 8">DSM 18119</strain>
    </source>
</reference>
<dbReference type="STRING" id="1121884.SAMN02745131_01555"/>
<dbReference type="InterPro" id="IPR036942">
    <property type="entry name" value="Beta-barrel_TonB_sf"/>
</dbReference>
<sequence length="962" mass="105979">MNRRMLLSGVLFLILSALNAQTLKIQGTVVDQQRKVPLQGATVKLKSATNSLILKTQLSDSTGAFIFSELTPDSFQLSISFVGFNTVTRNIRLDSSDISVTVNLVPGSSQELATVIITSKPPVAVQKGDTLQISADQFKVNPDASGEDLVKKVPGITIENGQVKAQGENVQKVTIDGRELFGDDATAALRNLPAEIIDKIQIFDRLSDQAQFTGFDDGNTNKSINIVTKANMRNGQFGRVYAGYGTDAHYSAGGNATILKDNRRISLVGNFNNTNQQNFSQQDLLGVTSNSQRGGGGGNRGGGGRPQGGGNRGGGGGGGFSGNFGNSSNFLVGQQNGINKTNAFGVNYSDLWGKKITTTGSYFYNHTNNNTNEIANTQYITGKPDDISDVSDTTIAGSRNTNHRINLRMEYKIDSNNQLIITPNLSFQDNNSDRNVSSLTHFFPQGSGSININQNITNSTRSGNNLNNNILYRHSFAKKGRTFSVNLNTSSNKRDGETYVQTFSQYLDNNGAGEDTTSNRFANQASNGMQLSTNLAYTEPLGTKSQLQFNYNPSYATSKSNQQTYALDPADNKYSVFLNNFSNDFETRTRAQNAGVSYRLGDRDRQISFGVNYQHTNLNSERILPIVARVDKSFDNILPNAMIRYKLSPKSSIRLFYRANVNQPSVTQLQDVLDPTNAPVYTLGNPDLNQQYMHTVSGRYTFTDPAKGLLLVGNIFYQTAQDYIANASYNSRDTVINGEKISGAYRLSKPVNLDGYRSLRSFLTFAVPMKFIKSNFNLNGGVTFSKLPGIINGLQNETDNTTYTAGAVIASNVSQYVDFTVSYSANFNNVKNQLQPASNDHYFQHVAGLQLNLLSKSGWFFQNDLNNQYYSGLSAGFNQDYWLWNMSGGKKILKNQKGELKLSVFDLLKQNRSITRDVTSEYIQDVQNQVLQQYFMLTFTYNLRNFGTAAARAANRANRWGN</sequence>
<evidence type="ECO:0000256" key="3">
    <source>
        <dbReference type="ARBA" id="ARBA00023237"/>
    </source>
</evidence>
<evidence type="ECO:0000256" key="5">
    <source>
        <dbReference type="SAM" id="SignalP"/>
    </source>
</evidence>
<comment type="subcellular location">
    <subcellularLocation>
        <location evidence="1">Cell outer membrane</location>
    </subcellularLocation>
</comment>
<evidence type="ECO:0000256" key="1">
    <source>
        <dbReference type="ARBA" id="ARBA00004442"/>
    </source>
</evidence>
<evidence type="ECO:0000259" key="6">
    <source>
        <dbReference type="Pfam" id="PF14905"/>
    </source>
</evidence>
<evidence type="ECO:0000256" key="4">
    <source>
        <dbReference type="SAM" id="MobiDB-lite"/>
    </source>
</evidence>
<evidence type="ECO:0000256" key="2">
    <source>
        <dbReference type="ARBA" id="ARBA00023136"/>
    </source>
</evidence>
<dbReference type="RefSeq" id="WP_072834771.1">
    <property type="nucleotide sequence ID" value="NZ_FQUU01000005.1"/>
</dbReference>
<feature type="region of interest" description="Disordered" evidence="4">
    <location>
        <begin position="287"/>
        <end position="320"/>
    </location>
</feature>
<name>A0A1M4Y1H7_9BACT</name>
<dbReference type="SUPFAM" id="SSF56935">
    <property type="entry name" value="Porins"/>
    <property type="match status" value="1"/>
</dbReference>
<dbReference type="OrthoDB" id="606930at2"/>